<dbReference type="Gene3D" id="3.40.50.720">
    <property type="entry name" value="NAD(P)-binding Rossmann-like Domain"/>
    <property type="match status" value="1"/>
</dbReference>
<gene>
    <name evidence="3" type="ORF">PHLGIDRAFT_124986</name>
</gene>
<sequence>MVVVAVKVTDHKKAVTPAIKAGKAVFVEWPLGRGLDETKELAALVKQHGVKGFVGAQAMQSPALRKIAEVIKSGGIGRVVGTSISGIVPKEIGYWGPWITERST</sequence>
<dbReference type="EMBL" id="KN840447">
    <property type="protein sequence ID" value="KIP11345.1"/>
    <property type="molecule type" value="Genomic_DNA"/>
</dbReference>
<accession>A0A0C3SF25</accession>
<protein>
    <recommendedName>
        <fullName evidence="2">Gfo/Idh/MocA-like oxidoreductase N-terminal domain-containing protein</fullName>
    </recommendedName>
</protein>
<dbReference type="PANTHER" id="PTHR43818:SF11">
    <property type="entry name" value="BCDNA.GH03377"/>
    <property type="match status" value="1"/>
</dbReference>
<proteinExistence type="predicted"/>
<dbReference type="PANTHER" id="PTHR43818">
    <property type="entry name" value="BCDNA.GH03377"/>
    <property type="match status" value="1"/>
</dbReference>
<dbReference type="OrthoDB" id="64915at2759"/>
<dbReference type="AlphaFoldDB" id="A0A0C3SF25"/>
<evidence type="ECO:0000313" key="3">
    <source>
        <dbReference type="EMBL" id="KIP11345.1"/>
    </source>
</evidence>
<organism evidence="3 4">
    <name type="scientific">Phlebiopsis gigantea (strain 11061_1 CR5-6)</name>
    <name type="common">White-rot fungus</name>
    <name type="synonym">Peniophora gigantea</name>
    <dbReference type="NCBI Taxonomy" id="745531"/>
    <lineage>
        <taxon>Eukaryota</taxon>
        <taxon>Fungi</taxon>
        <taxon>Dikarya</taxon>
        <taxon>Basidiomycota</taxon>
        <taxon>Agaricomycotina</taxon>
        <taxon>Agaricomycetes</taxon>
        <taxon>Polyporales</taxon>
        <taxon>Phanerochaetaceae</taxon>
        <taxon>Phlebiopsis</taxon>
    </lineage>
</organism>
<dbReference type="STRING" id="745531.A0A0C3SF25"/>
<dbReference type="InterPro" id="IPR036291">
    <property type="entry name" value="NAD(P)-bd_dom_sf"/>
</dbReference>
<dbReference type="GO" id="GO:0000166">
    <property type="term" value="F:nucleotide binding"/>
    <property type="evidence" value="ECO:0007669"/>
    <property type="project" value="InterPro"/>
</dbReference>
<name>A0A0C3SF25_PHLG1</name>
<evidence type="ECO:0000256" key="1">
    <source>
        <dbReference type="ARBA" id="ARBA00023002"/>
    </source>
</evidence>
<feature type="domain" description="Gfo/Idh/MocA-like oxidoreductase N-terminal" evidence="2">
    <location>
        <begin position="1"/>
        <end position="55"/>
    </location>
</feature>
<evidence type="ECO:0000259" key="2">
    <source>
        <dbReference type="Pfam" id="PF01408"/>
    </source>
</evidence>
<dbReference type="InterPro" id="IPR050463">
    <property type="entry name" value="Gfo/Idh/MocA_oxidrdct_glycsds"/>
</dbReference>
<dbReference type="GO" id="GO:0016491">
    <property type="term" value="F:oxidoreductase activity"/>
    <property type="evidence" value="ECO:0007669"/>
    <property type="project" value="UniProtKB-KW"/>
</dbReference>
<keyword evidence="4" id="KW-1185">Reference proteome</keyword>
<dbReference type="Proteomes" id="UP000053257">
    <property type="component" value="Unassembled WGS sequence"/>
</dbReference>
<reference evidence="3 4" key="1">
    <citation type="journal article" date="2014" name="PLoS Genet.">
        <title>Analysis of the Phlebiopsis gigantea genome, transcriptome and secretome provides insight into its pioneer colonization strategies of wood.</title>
        <authorList>
            <person name="Hori C."/>
            <person name="Ishida T."/>
            <person name="Igarashi K."/>
            <person name="Samejima M."/>
            <person name="Suzuki H."/>
            <person name="Master E."/>
            <person name="Ferreira P."/>
            <person name="Ruiz-Duenas F.J."/>
            <person name="Held B."/>
            <person name="Canessa P."/>
            <person name="Larrondo L.F."/>
            <person name="Schmoll M."/>
            <person name="Druzhinina I.S."/>
            <person name="Kubicek C.P."/>
            <person name="Gaskell J.A."/>
            <person name="Kersten P."/>
            <person name="St John F."/>
            <person name="Glasner J."/>
            <person name="Sabat G."/>
            <person name="Splinter BonDurant S."/>
            <person name="Syed K."/>
            <person name="Yadav J."/>
            <person name="Mgbeahuruike A.C."/>
            <person name="Kovalchuk A."/>
            <person name="Asiegbu F.O."/>
            <person name="Lackner G."/>
            <person name="Hoffmeister D."/>
            <person name="Rencoret J."/>
            <person name="Gutierrez A."/>
            <person name="Sun H."/>
            <person name="Lindquist E."/>
            <person name="Barry K."/>
            <person name="Riley R."/>
            <person name="Grigoriev I.V."/>
            <person name="Henrissat B."/>
            <person name="Kues U."/>
            <person name="Berka R.M."/>
            <person name="Martinez A.T."/>
            <person name="Covert S.F."/>
            <person name="Blanchette R.A."/>
            <person name="Cullen D."/>
        </authorList>
    </citation>
    <scope>NUCLEOTIDE SEQUENCE [LARGE SCALE GENOMIC DNA]</scope>
    <source>
        <strain evidence="3 4">11061_1 CR5-6</strain>
    </source>
</reference>
<evidence type="ECO:0000313" key="4">
    <source>
        <dbReference type="Proteomes" id="UP000053257"/>
    </source>
</evidence>
<dbReference type="Pfam" id="PF01408">
    <property type="entry name" value="GFO_IDH_MocA"/>
    <property type="match status" value="1"/>
</dbReference>
<dbReference type="InterPro" id="IPR000683">
    <property type="entry name" value="Gfo/Idh/MocA-like_OxRdtase_N"/>
</dbReference>
<dbReference type="HOGENOM" id="CLU_2251028_0_0_1"/>
<dbReference type="SUPFAM" id="SSF51735">
    <property type="entry name" value="NAD(P)-binding Rossmann-fold domains"/>
    <property type="match status" value="1"/>
</dbReference>
<keyword evidence="1" id="KW-0560">Oxidoreductase</keyword>